<accession>A0A3M7PMB6</accession>
<gene>
    <name evidence="1" type="ORF">BpHYR1_045673</name>
</gene>
<dbReference type="Proteomes" id="UP000276133">
    <property type="component" value="Unassembled WGS sequence"/>
</dbReference>
<dbReference type="AlphaFoldDB" id="A0A3M7PMB6"/>
<reference evidence="1 2" key="1">
    <citation type="journal article" date="2018" name="Sci. Rep.">
        <title>Genomic signatures of local adaptation to the degree of environmental predictability in rotifers.</title>
        <authorList>
            <person name="Franch-Gras L."/>
            <person name="Hahn C."/>
            <person name="Garcia-Roger E.M."/>
            <person name="Carmona M.J."/>
            <person name="Serra M."/>
            <person name="Gomez A."/>
        </authorList>
    </citation>
    <scope>NUCLEOTIDE SEQUENCE [LARGE SCALE GENOMIC DNA]</scope>
    <source>
        <strain evidence="1">HYR1</strain>
    </source>
</reference>
<evidence type="ECO:0000313" key="2">
    <source>
        <dbReference type="Proteomes" id="UP000276133"/>
    </source>
</evidence>
<comment type="caution">
    <text evidence="1">The sequence shown here is derived from an EMBL/GenBank/DDBJ whole genome shotgun (WGS) entry which is preliminary data.</text>
</comment>
<evidence type="ECO:0000313" key="1">
    <source>
        <dbReference type="EMBL" id="RNA00266.1"/>
    </source>
</evidence>
<sequence length="80" mass="9620">MRSVQKYETSLQRSTSTISYKTVYRRSYFGHKDKPSKITLIFYIFSKNPYILTGFIFTRSEKLSEIFNVLMKIIHEKKKK</sequence>
<organism evidence="1 2">
    <name type="scientific">Brachionus plicatilis</name>
    <name type="common">Marine rotifer</name>
    <name type="synonym">Brachionus muelleri</name>
    <dbReference type="NCBI Taxonomy" id="10195"/>
    <lineage>
        <taxon>Eukaryota</taxon>
        <taxon>Metazoa</taxon>
        <taxon>Spiralia</taxon>
        <taxon>Gnathifera</taxon>
        <taxon>Rotifera</taxon>
        <taxon>Eurotatoria</taxon>
        <taxon>Monogononta</taxon>
        <taxon>Pseudotrocha</taxon>
        <taxon>Ploima</taxon>
        <taxon>Brachionidae</taxon>
        <taxon>Brachionus</taxon>
    </lineage>
</organism>
<keyword evidence="2" id="KW-1185">Reference proteome</keyword>
<dbReference type="EMBL" id="REGN01009845">
    <property type="protein sequence ID" value="RNA00266.1"/>
    <property type="molecule type" value="Genomic_DNA"/>
</dbReference>
<protein>
    <submittedName>
        <fullName evidence="1">Uncharacterized protein</fullName>
    </submittedName>
</protein>
<name>A0A3M7PMB6_BRAPC</name>
<proteinExistence type="predicted"/>